<feature type="transmembrane region" description="Helical" evidence="6">
    <location>
        <begin position="256"/>
        <end position="275"/>
    </location>
</feature>
<evidence type="ECO:0008006" key="9">
    <source>
        <dbReference type="Google" id="ProtNLM"/>
    </source>
</evidence>
<feature type="transmembrane region" description="Helical" evidence="6">
    <location>
        <begin position="83"/>
        <end position="110"/>
    </location>
</feature>
<dbReference type="EMBL" id="QJKK01000001">
    <property type="protein sequence ID" value="RAL26978.1"/>
    <property type="molecule type" value="Genomic_DNA"/>
</dbReference>
<dbReference type="OrthoDB" id="3249502at2"/>
<evidence type="ECO:0000256" key="1">
    <source>
        <dbReference type="ARBA" id="ARBA00004651"/>
    </source>
</evidence>
<sequence length="491" mass="55370">MKQLWKRLASDSLAFAVVTIGNKFVAFFLFPIFIAYLSLNEYADWGVTNTVTLVISYLFLLGMDTALAFYYHDVKTDEERKSYLTAAVLTSGLVGIAFVIAFFFVNGWVSSLVYEGGEKNKWILMIALLSTVFSVLNQLLLGYLRLERRKWPFMIFGILQLAGSAILSVYFVVGLKEGLSGIFIGQIIGQCLVLLGLVILLWNHFRFPIQIPYAKHLLKYGVPLIPTLLTFWVLNATSRLFVYHMISPTSAAIFDAASRVASYIVLLTASFQLAWRPFSMSIKDRSDAPQLFSRLAKGVLIVGSFVVLLFSMIAEPFIQLIAGGKPAYHSAYPYMWALSFSTILNVLHLIIGVGLFFQKKTVMISRIFSMVAVIYLIGSLVFIPVFGLWAVCGMNVLTYLLINIFLYYKSQKIYPVPFRFPAMLLFILMFIALMSGVTYLQMHHTPGLTLYYLFAILAWFIIIFASGLVSVKTLFTLKLKLPRKTNQSDSI</sequence>
<feature type="transmembrane region" description="Helical" evidence="6">
    <location>
        <begin position="179"/>
        <end position="205"/>
    </location>
</feature>
<dbReference type="AlphaFoldDB" id="A0A364K9M2"/>
<accession>A0A364K9M2</accession>
<reference evidence="7 8" key="1">
    <citation type="submission" date="2018-06" db="EMBL/GenBank/DDBJ databases">
        <title>Thermoflavimicrobium daqus sp. nov., a thermophilic microbe isolated from Moutai-flavour Daqu.</title>
        <authorList>
            <person name="Wang X."/>
            <person name="Zhou H."/>
        </authorList>
    </citation>
    <scope>NUCLEOTIDE SEQUENCE [LARGE SCALE GENOMIC DNA]</scope>
    <source>
        <strain evidence="7 8">FBKL4.011</strain>
    </source>
</reference>
<feature type="transmembrane region" description="Helical" evidence="6">
    <location>
        <begin position="388"/>
        <end position="408"/>
    </location>
</feature>
<keyword evidence="4 6" id="KW-1133">Transmembrane helix</keyword>
<dbReference type="PANTHER" id="PTHR30250">
    <property type="entry name" value="PST FAMILY PREDICTED COLANIC ACID TRANSPORTER"/>
    <property type="match status" value="1"/>
</dbReference>
<feature type="transmembrane region" description="Helical" evidence="6">
    <location>
        <begin position="217"/>
        <end position="236"/>
    </location>
</feature>
<dbReference type="PANTHER" id="PTHR30250:SF11">
    <property type="entry name" value="O-ANTIGEN TRANSPORTER-RELATED"/>
    <property type="match status" value="1"/>
</dbReference>
<comment type="subcellular location">
    <subcellularLocation>
        <location evidence="1">Cell membrane</location>
        <topology evidence="1">Multi-pass membrane protein</topology>
    </subcellularLocation>
</comment>
<comment type="caution">
    <text evidence="7">The sequence shown here is derived from an EMBL/GenBank/DDBJ whole genome shotgun (WGS) entry which is preliminary data.</text>
</comment>
<dbReference type="RefSeq" id="WP_113657583.1">
    <property type="nucleotide sequence ID" value="NZ_KZ845663.1"/>
</dbReference>
<evidence type="ECO:0000313" key="8">
    <source>
        <dbReference type="Proteomes" id="UP000251213"/>
    </source>
</evidence>
<name>A0A364K9M2_9BACL</name>
<organism evidence="7 8">
    <name type="scientific">Thermoflavimicrobium daqui</name>
    <dbReference type="NCBI Taxonomy" id="2137476"/>
    <lineage>
        <taxon>Bacteria</taxon>
        <taxon>Bacillati</taxon>
        <taxon>Bacillota</taxon>
        <taxon>Bacilli</taxon>
        <taxon>Bacillales</taxon>
        <taxon>Thermoactinomycetaceae</taxon>
        <taxon>Thermoflavimicrobium</taxon>
    </lineage>
</organism>
<evidence type="ECO:0000256" key="2">
    <source>
        <dbReference type="ARBA" id="ARBA00022475"/>
    </source>
</evidence>
<reference evidence="7 8" key="2">
    <citation type="submission" date="2018-06" db="EMBL/GenBank/DDBJ databases">
        <authorList>
            <person name="Zhirakovskaya E."/>
        </authorList>
    </citation>
    <scope>NUCLEOTIDE SEQUENCE [LARGE SCALE GENOMIC DNA]</scope>
    <source>
        <strain evidence="7 8">FBKL4.011</strain>
    </source>
</reference>
<dbReference type="InterPro" id="IPR050833">
    <property type="entry name" value="Poly_Biosynth_Transport"/>
</dbReference>
<dbReference type="Pfam" id="PF13440">
    <property type="entry name" value="Polysacc_synt_3"/>
    <property type="match status" value="1"/>
</dbReference>
<feature type="transmembrane region" description="Helical" evidence="6">
    <location>
        <begin position="151"/>
        <end position="173"/>
    </location>
</feature>
<dbReference type="Proteomes" id="UP000251213">
    <property type="component" value="Unassembled WGS sequence"/>
</dbReference>
<evidence type="ECO:0000256" key="3">
    <source>
        <dbReference type="ARBA" id="ARBA00022692"/>
    </source>
</evidence>
<keyword evidence="8" id="KW-1185">Reference proteome</keyword>
<gene>
    <name evidence="7" type="ORF">DL897_02765</name>
</gene>
<feature type="transmembrane region" description="Helical" evidence="6">
    <location>
        <begin position="420"/>
        <end position="440"/>
    </location>
</feature>
<keyword evidence="2" id="KW-1003">Cell membrane</keyword>
<protein>
    <recommendedName>
        <fullName evidence="9">Polysaccharide biosynthesis protein</fullName>
    </recommendedName>
</protein>
<keyword evidence="3 6" id="KW-0812">Transmembrane</keyword>
<proteinExistence type="predicted"/>
<evidence type="ECO:0000256" key="4">
    <source>
        <dbReference type="ARBA" id="ARBA00022989"/>
    </source>
</evidence>
<feature type="transmembrane region" description="Helical" evidence="6">
    <location>
        <begin position="452"/>
        <end position="475"/>
    </location>
</feature>
<evidence type="ECO:0000256" key="6">
    <source>
        <dbReference type="SAM" id="Phobius"/>
    </source>
</evidence>
<dbReference type="GO" id="GO:0005886">
    <property type="term" value="C:plasma membrane"/>
    <property type="evidence" value="ECO:0007669"/>
    <property type="project" value="UniProtKB-SubCell"/>
</dbReference>
<feature type="transmembrane region" description="Helical" evidence="6">
    <location>
        <begin position="51"/>
        <end position="71"/>
    </location>
</feature>
<keyword evidence="5 6" id="KW-0472">Membrane</keyword>
<feature type="transmembrane region" description="Helical" evidence="6">
    <location>
        <begin position="12"/>
        <end position="39"/>
    </location>
</feature>
<feature type="transmembrane region" description="Helical" evidence="6">
    <location>
        <begin position="122"/>
        <end position="144"/>
    </location>
</feature>
<feature type="transmembrane region" description="Helical" evidence="6">
    <location>
        <begin position="295"/>
        <end position="314"/>
    </location>
</feature>
<feature type="transmembrane region" description="Helical" evidence="6">
    <location>
        <begin position="334"/>
        <end position="357"/>
    </location>
</feature>
<evidence type="ECO:0000256" key="5">
    <source>
        <dbReference type="ARBA" id="ARBA00023136"/>
    </source>
</evidence>
<evidence type="ECO:0000313" key="7">
    <source>
        <dbReference type="EMBL" id="RAL26978.1"/>
    </source>
</evidence>
<feature type="transmembrane region" description="Helical" evidence="6">
    <location>
        <begin position="364"/>
        <end position="382"/>
    </location>
</feature>